<comment type="caution">
    <text evidence="6">The sequence shown here is derived from an EMBL/GenBank/DDBJ whole genome shotgun (WGS) entry which is preliminary data.</text>
</comment>
<dbReference type="AlphaFoldDB" id="A0A839S817"/>
<keyword evidence="1" id="KW-0547">Nucleotide-binding</keyword>
<reference evidence="6 7" key="1">
    <citation type="submission" date="2020-08" db="EMBL/GenBank/DDBJ databases">
        <title>Genomic Encyclopedia of Type Strains, Phase III (KMG-III): the genomes of soil and plant-associated and newly described type strains.</title>
        <authorList>
            <person name="Whitman W."/>
        </authorList>
    </citation>
    <scope>NUCLEOTIDE SEQUENCE [LARGE SCALE GENOMIC DNA]</scope>
    <source>
        <strain evidence="6 7">CECT 8577</strain>
    </source>
</reference>
<evidence type="ECO:0000259" key="5">
    <source>
        <dbReference type="SMART" id="SM00797"/>
    </source>
</evidence>
<feature type="region of interest" description="Disordered" evidence="4">
    <location>
        <begin position="276"/>
        <end position="300"/>
    </location>
</feature>
<sequence>MTGLEVLTPGPLATVQDLGRPGHAGIGVGASGAADRGSLRLANRLVGNDEDAAGVEVTFGGFTARARAPLTIAVTGAPCPVTVAGRGAAADSVLRIPAGADLRLGAPSRGLRSYVAVRGGLTVPAVLGSRSTDLLSGLGPQLLRDGDVLPVGPAPARFPVVDGAPGRPIAGDEVTLRVLPGPRDDWFTTRALETLLREPYAVTSQCDRVGVRLDGPELSRAGVGELPSEGMVPGALQVPPSGKPTLFLADHPVTGGYPVIAVVVASDVDDAAQLRPGTRVRFAPPRTSSRSGAPSSGRSS</sequence>
<dbReference type="InterPro" id="IPR052708">
    <property type="entry name" value="PxpC"/>
</dbReference>
<dbReference type="RefSeq" id="WP_183657797.1">
    <property type="nucleotide sequence ID" value="NZ_JACHWU010000005.1"/>
</dbReference>
<keyword evidence="3" id="KW-0067">ATP-binding</keyword>
<proteinExistence type="predicted"/>
<dbReference type="NCBIfam" id="TIGR00724">
    <property type="entry name" value="urea_amlyse_rel"/>
    <property type="match status" value="1"/>
</dbReference>
<feature type="domain" description="Carboxyltransferase" evidence="5">
    <location>
        <begin position="25"/>
        <end position="300"/>
    </location>
</feature>
<accession>A0A839S817</accession>
<dbReference type="Gene3D" id="2.40.100.10">
    <property type="entry name" value="Cyclophilin-like"/>
    <property type="match status" value="1"/>
</dbReference>
<evidence type="ECO:0000256" key="2">
    <source>
        <dbReference type="ARBA" id="ARBA00022801"/>
    </source>
</evidence>
<dbReference type="PANTHER" id="PTHR43309">
    <property type="entry name" value="5-OXOPROLINASE SUBUNIT C"/>
    <property type="match status" value="1"/>
</dbReference>
<evidence type="ECO:0000313" key="7">
    <source>
        <dbReference type="Proteomes" id="UP000550714"/>
    </source>
</evidence>
<dbReference type="Proteomes" id="UP000550714">
    <property type="component" value="Unassembled WGS sequence"/>
</dbReference>
<evidence type="ECO:0000256" key="1">
    <source>
        <dbReference type="ARBA" id="ARBA00022741"/>
    </source>
</evidence>
<dbReference type="Pfam" id="PF02626">
    <property type="entry name" value="CT_A_B"/>
    <property type="match status" value="1"/>
</dbReference>
<keyword evidence="2" id="KW-0378">Hydrolase</keyword>
<dbReference type="SMART" id="SM00797">
    <property type="entry name" value="AHS2"/>
    <property type="match status" value="1"/>
</dbReference>
<evidence type="ECO:0000256" key="3">
    <source>
        <dbReference type="ARBA" id="ARBA00022840"/>
    </source>
</evidence>
<dbReference type="InterPro" id="IPR003778">
    <property type="entry name" value="CT_A_B"/>
</dbReference>
<dbReference type="PANTHER" id="PTHR43309:SF3">
    <property type="entry name" value="5-OXOPROLINASE SUBUNIT C"/>
    <property type="match status" value="1"/>
</dbReference>
<dbReference type="SUPFAM" id="SSF50891">
    <property type="entry name" value="Cyclophilin-like"/>
    <property type="match status" value="1"/>
</dbReference>
<organism evidence="6 7">
    <name type="scientific">Prauserella isguenensis</name>
    <dbReference type="NCBI Taxonomy" id="1470180"/>
    <lineage>
        <taxon>Bacteria</taxon>
        <taxon>Bacillati</taxon>
        <taxon>Actinomycetota</taxon>
        <taxon>Actinomycetes</taxon>
        <taxon>Pseudonocardiales</taxon>
        <taxon>Pseudonocardiaceae</taxon>
        <taxon>Prauserella</taxon>
    </lineage>
</organism>
<feature type="compositionally biased region" description="Low complexity" evidence="4">
    <location>
        <begin position="283"/>
        <end position="300"/>
    </location>
</feature>
<gene>
    <name evidence="6" type="ORF">FHS23_003880</name>
</gene>
<evidence type="ECO:0000313" key="6">
    <source>
        <dbReference type="EMBL" id="MBB3052839.1"/>
    </source>
</evidence>
<protein>
    <submittedName>
        <fullName evidence="6">Biotin-dependent carboxylase-like uncharacterized protein</fullName>
    </submittedName>
</protein>
<dbReference type="GO" id="GO:0005524">
    <property type="term" value="F:ATP binding"/>
    <property type="evidence" value="ECO:0007669"/>
    <property type="project" value="UniProtKB-KW"/>
</dbReference>
<keyword evidence="7" id="KW-1185">Reference proteome</keyword>
<name>A0A839S817_9PSEU</name>
<dbReference type="EMBL" id="JACHWU010000005">
    <property type="protein sequence ID" value="MBB3052839.1"/>
    <property type="molecule type" value="Genomic_DNA"/>
</dbReference>
<evidence type="ECO:0000256" key="4">
    <source>
        <dbReference type="SAM" id="MobiDB-lite"/>
    </source>
</evidence>
<dbReference type="InterPro" id="IPR029000">
    <property type="entry name" value="Cyclophilin-like_dom_sf"/>
</dbReference>
<dbReference type="GO" id="GO:0016787">
    <property type="term" value="F:hydrolase activity"/>
    <property type="evidence" value="ECO:0007669"/>
    <property type="project" value="UniProtKB-KW"/>
</dbReference>